<dbReference type="Proteomes" id="UP000280759">
    <property type="component" value="Unassembled WGS sequence"/>
</dbReference>
<reference evidence="1 2" key="1">
    <citation type="submission" date="2018-10" db="EMBL/GenBank/DDBJ databases">
        <authorList>
            <consortium name="Molecular Microbiology and Infection Unit (UMMI)"/>
            <person name="Machado M."/>
        </authorList>
    </citation>
    <scope>NUCLEOTIDE SEQUENCE [LARGE SCALE GENOMIC DNA]</scope>
    <source>
        <strain evidence="1">FMV2238.02</strain>
    </source>
</reference>
<dbReference type="EMBL" id="UXEP01000008">
    <property type="protein sequence ID" value="VDC42240.1"/>
    <property type="molecule type" value="Genomic_DNA"/>
</dbReference>
<name>A0A3P5XXZ8_STRCB</name>
<gene>
    <name evidence="1" type="ORF">FMV2238Y02_06790</name>
</gene>
<keyword evidence="2" id="KW-1185">Reference proteome</keyword>
<dbReference type="AlphaFoldDB" id="A0A3P5XXZ8"/>
<evidence type="ECO:0000313" key="1">
    <source>
        <dbReference type="EMBL" id="VDC42240.1"/>
    </source>
</evidence>
<organism evidence="1 2">
    <name type="scientific">Streptococcus canis</name>
    <dbReference type="NCBI Taxonomy" id="1329"/>
    <lineage>
        <taxon>Bacteria</taxon>
        <taxon>Bacillati</taxon>
        <taxon>Bacillota</taxon>
        <taxon>Bacilli</taxon>
        <taxon>Lactobacillales</taxon>
        <taxon>Streptococcaceae</taxon>
        <taxon>Streptococcus</taxon>
    </lineage>
</organism>
<sequence>MKKRNIKFTEVLQLVLLVIPAVKLVKKIINDSKTPTNRK</sequence>
<protein>
    <submittedName>
        <fullName evidence="1">Uncharacterized protein</fullName>
    </submittedName>
</protein>
<accession>A0A3P5XXZ8</accession>
<proteinExistence type="predicted"/>
<evidence type="ECO:0000313" key="2">
    <source>
        <dbReference type="Proteomes" id="UP000280759"/>
    </source>
</evidence>